<feature type="compositionally biased region" description="Basic and acidic residues" evidence="1">
    <location>
        <begin position="73"/>
        <end position="89"/>
    </location>
</feature>
<protein>
    <submittedName>
        <fullName evidence="2">Predicted protein</fullName>
    </submittedName>
</protein>
<name>B0E1Q1_LACBS</name>
<keyword evidence="3" id="KW-1185">Reference proteome</keyword>
<proteinExistence type="predicted"/>
<dbReference type="Gene3D" id="3.20.20.140">
    <property type="entry name" value="Metal-dependent hydrolases"/>
    <property type="match status" value="1"/>
</dbReference>
<evidence type="ECO:0000313" key="2">
    <source>
        <dbReference type="EMBL" id="EDQ99213.1"/>
    </source>
</evidence>
<dbReference type="HOGENOM" id="CLU_2277976_0_0_1"/>
<dbReference type="InterPro" id="IPR032466">
    <property type="entry name" value="Metal_Hydrolase"/>
</dbReference>
<organism evidence="3">
    <name type="scientific">Laccaria bicolor (strain S238N-H82 / ATCC MYA-4686)</name>
    <name type="common">Bicoloured deceiver</name>
    <name type="synonym">Laccaria laccata var. bicolor</name>
    <dbReference type="NCBI Taxonomy" id="486041"/>
    <lineage>
        <taxon>Eukaryota</taxon>
        <taxon>Fungi</taxon>
        <taxon>Dikarya</taxon>
        <taxon>Basidiomycota</taxon>
        <taxon>Agaricomycotina</taxon>
        <taxon>Agaricomycetes</taxon>
        <taxon>Agaricomycetidae</taxon>
        <taxon>Agaricales</taxon>
        <taxon>Agaricineae</taxon>
        <taxon>Hydnangiaceae</taxon>
        <taxon>Laccaria</taxon>
    </lineage>
</organism>
<dbReference type="InParanoid" id="B0E1Q1"/>
<evidence type="ECO:0000313" key="3">
    <source>
        <dbReference type="Proteomes" id="UP000001194"/>
    </source>
</evidence>
<dbReference type="RefSeq" id="XP_001890110.1">
    <property type="nucleotide sequence ID" value="XM_001890075.1"/>
</dbReference>
<dbReference type="GeneID" id="6085777"/>
<dbReference type="AlphaFoldDB" id="B0E1Q1"/>
<dbReference type="Proteomes" id="UP000001194">
    <property type="component" value="Unassembled WGS sequence"/>
</dbReference>
<evidence type="ECO:0000256" key="1">
    <source>
        <dbReference type="SAM" id="MobiDB-lite"/>
    </source>
</evidence>
<reference evidence="2 3" key="1">
    <citation type="journal article" date="2008" name="Nature">
        <title>The genome of Laccaria bicolor provides insights into mycorrhizal symbiosis.</title>
        <authorList>
            <person name="Martin F."/>
            <person name="Aerts A."/>
            <person name="Ahren D."/>
            <person name="Brun A."/>
            <person name="Danchin E.G.J."/>
            <person name="Duchaussoy F."/>
            <person name="Gibon J."/>
            <person name="Kohler A."/>
            <person name="Lindquist E."/>
            <person name="Pereda V."/>
            <person name="Salamov A."/>
            <person name="Shapiro H.J."/>
            <person name="Wuyts J."/>
            <person name="Blaudez D."/>
            <person name="Buee M."/>
            <person name="Brokstein P."/>
            <person name="Canbaeck B."/>
            <person name="Cohen D."/>
            <person name="Courty P.E."/>
            <person name="Coutinho P.M."/>
            <person name="Delaruelle C."/>
            <person name="Detter J.C."/>
            <person name="Deveau A."/>
            <person name="DiFazio S."/>
            <person name="Duplessis S."/>
            <person name="Fraissinet-Tachet L."/>
            <person name="Lucic E."/>
            <person name="Frey-Klett P."/>
            <person name="Fourrey C."/>
            <person name="Feussner I."/>
            <person name="Gay G."/>
            <person name="Grimwood J."/>
            <person name="Hoegger P.J."/>
            <person name="Jain P."/>
            <person name="Kilaru S."/>
            <person name="Labbe J."/>
            <person name="Lin Y.C."/>
            <person name="Legue V."/>
            <person name="Le Tacon F."/>
            <person name="Marmeisse R."/>
            <person name="Melayah D."/>
            <person name="Montanini B."/>
            <person name="Muratet M."/>
            <person name="Nehls U."/>
            <person name="Niculita-Hirzel H."/>
            <person name="Oudot-Le Secq M.P."/>
            <person name="Peter M."/>
            <person name="Quesneville H."/>
            <person name="Rajashekar B."/>
            <person name="Reich M."/>
            <person name="Rouhier N."/>
            <person name="Schmutz J."/>
            <person name="Yin T."/>
            <person name="Chalot M."/>
            <person name="Henrissat B."/>
            <person name="Kuees U."/>
            <person name="Lucas S."/>
            <person name="Van de Peer Y."/>
            <person name="Podila G.K."/>
            <person name="Polle A."/>
            <person name="Pukkila P.J."/>
            <person name="Richardson P.M."/>
            <person name="Rouze P."/>
            <person name="Sanders I.R."/>
            <person name="Stajich J.E."/>
            <person name="Tunlid A."/>
            <person name="Tuskan G."/>
            <person name="Grigoriev I.V."/>
        </authorList>
    </citation>
    <scope>NUCLEOTIDE SEQUENCE [LARGE SCALE GENOMIC DNA]</scope>
    <source>
        <strain evidence="3">S238N-H82 / ATCC MYA-4686</strain>
    </source>
</reference>
<gene>
    <name evidence="2" type="ORF">LACBIDRAFT_316838</name>
</gene>
<dbReference type="KEGG" id="lbc:LACBIDRAFT_316838"/>
<dbReference type="EMBL" id="DS547169">
    <property type="protein sequence ID" value="EDQ99213.1"/>
    <property type="molecule type" value="Genomic_DNA"/>
</dbReference>
<feature type="region of interest" description="Disordered" evidence="1">
    <location>
        <begin position="69"/>
        <end position="89"/>
    </location>
</feature>
<accession>B0E1Q1</accession>
<sequence length="102" mass="10783">MPSTHICPQQVEEAFAAGMTMMIGGRTGPSAETNTTTCTVRASSESEYDDTQTTSFISVPIDGSCTYTNQRGTHSEEQGRAKVAGREDGVDNGWGSTHVCCG</sequence>
<dbReference type="SUPFAM" id="SSF51556">
    <property type="entry name" value="Metallo-dependent hydrolases"/>
    <property type="match status" value="1"/>
</dbReference>